<protein>
    <recommendedName>
        <fullName evidence="3">Zn(2)-C6 fungal-type domain-containing protein</fullName>
    </recommendedName>
</protein>
<dbReference type="PANTHER" id="PTHR47785">
    <property type="entry name" value="ZN(II)2CYS6 TRANSCRIPTION FACTOR (EUROFUNG)-RELATED-RELATED"/>
    <property type="match status" value="1"/>
</dbReference>
<keyword evidence="1" id="KW-0539">Nucleus</keyword>
<dbReference type="PROSITE" id="PS00463">
    <property type="entry name" value="ZN2_CY6_FUNGAL_1"/>
    <property type="match status" value="1"/>
</dbReference>
<dbReference type="Proteomes" id="UP000799767">
    <property type="component" value="Unassembled WGS sequence"/>
</dbReference>
<dbReference type="OrthoDB" id="5244761at2759"/>
<dbReference type="GO" id="GO:0000981">
    <property type="term" value="F:DNA-binding transcription factor activity, RNA polymerase II-specific"/>
    <property type="evidence" value="ECO:0007669"/>
    <property type="project" value="InterPro"/>
</dbReference>
<dbReference type="InterPro" id="IPR036864">
    <property type="entry name" value="Zn2-C6_fun-type_DNA-bd_sf"/>
</dbReference>
<accession>A0A6A6PXC6</accession>
<dbReference type="CDD" id="cd00067">
    <property type="entry name" value="GAL4"/>
    <property type="match status" value="1"/>
</dbReference>
<dbReference type="SMART" id="SM00066">
    <property type="entry name" value="GAL4"/>
    <property type="match status" value="1"/>
</dbReference>
<proteinExistence type="predicted"/>
<evidence type="ECO:0000256" key="2">
    <source>
        <dbReference type="SAM" id="MobiDB-lite"/>
    </source>
</evidence>
<evidence type="ECO:0000256" key="1">
    <source>
        <dbReference type="ARBA" id="ARBA00023242"/>
    </source>
</evidence>
<evidence type="ECO:0000313" key="5">
    <source>
        <dbReference type="Proteomes" id="UP000799767"/>
    </source>
</evidence>
<dbReference type="PANTHER" id="PTHR47785:SF4">
    <property type="entry name" value="ZN(II)2CYS6 TRANSCRIPTION FACTOR (EUROFUNG)"/>
    <property type="match status" value="1"/>
</dbReference>
<dbReference type="Pfam" id="PF00172">
    <property type="entry name" value="Zn_clus"/>
    <property type="match status" value="1"/>
</dbReference>
<dbReference type="RefSeq" id="XP_033591397.1">
    <property type="nucleotide sequence ID" value="XM_033738825.1"/>
</dbReference>
<name>A0A6A6PXC6_9PEZI</name>
<dbReference type="InterPro" id="IPR053181">
    <property type="entry name" value="EcdB-like_regulator"/>
</dbReference>
<feature type="region of interest" description="Disordered" evidence="2">
    <location>
        <begin position="1"/>
        <end position="31"/>
    </location>
</feature>
<dbReference type="InterPro" id="IPR001138">
    <property type="entry name" value="Zn2Cys6_DnaBD"/>
</dbReference>
<feature type="domain" description="Zn(2)-C6 fungal-type" evidence="3">
    <location>
        <begin position="36"/>
        <end position="65"/>
    </location>
</feature>
<evidence type="ECO:0000313" key="4">
    <source>
        <dbReference type="EMBL" id="KAF2484828.1"/>
    </source>
</evidence>
<keyword evidence="5" id="KW-1185">Reference proteome</keyword>
<dbReference type="SUPFAM" id="SSF57701">
    <property type="entry name" value="Zn2/Cys6 DNA-binding domain"/>
    <property type="match status" value="1"/>
</dbReference>
<dbReference type="Gene3D" id="4.10.240.10">
    <property type="entry name" value="Zn(2)-C6 fungal-type DNA-binding domain"/>
    <property type="match status" value="1"/>
</dbReference>
<dbReference type="GO" id="GO:0008270">
    <property type="term" value="F:zinc ion binding"/>
    <property type="evidence" value="ECO:0007669"/>
    <property type="project" value="InterPro"/>
</dbReference>
<sequence>MAPPTDQAAPLKTDDESPNAGQTPSNRKRHLRAAQACDLCREKKRACDEGRPCANCDKDNLVCRYSASKSTRHMSDIDAAFHHLDEHTNKLHMHMQLLDNYLPRLDELATRLDAVERNKLQANNPDFSPRDPYHASGVHTLVKLWPSIDSLLYSAHFPVDPGYVLASEAKDVHISPRPYAPHTILPRDPVTSHAYALNDLPAADAMLDRKARIPSPDGNNSLRLLFRSYVDNMHSLHPFVDLDDALHSFEHLFGDNFHPPLSYPDDMSEPTHRPIKRPRVDHMSFGHGGSIAPPSRAHKPSPLETARLYLILALGDICAHKRGLVFSPRSKVQSLAERTGRSGSFQSDATLVDDGLVSPLSANPPTPQGFADGGPADVPGANFYDQATRIAGPFQGGNDLIHAQIALLAGLYKAQVGQVRESFNWISSAGRSVLHLLRRFHLLANSSDMHDDSPETRGRAPYQSLQKRVKSAEHDLVVLAAWSCIQLEGDILAELPYPESGILACEDLLPWPTRIPGGSQFYKTGALSSHDVLMYFSSQLWLRKRLNLIQNQLHGGAGKLLSTFALRQVLCEHHVSLTSWRSGLPIHHGWLDTEPPPADIHTARLRAKYWSACFLADRPYLDCVLHEMAFDAYGHSRTDTGSRLFDAISTLPEAQKMQGAQRCIQAAFQSARAFDGINQALIDPNMHGTAHALFGNVLVLAAAYTNTTVTVNPPRMGIQQSELLGLIRRTLGFLERQSFLSETCKIDRQILQKVLVAVANDP</sequence>
<dbReference type="EMBL" id="MU001633">
    <property type="protein sequence ID" value="KAF2484828.1"/>
    <property type="molecule type" value="Genomic_DNA"/>
</dbReference>
<gene>
    <name evidence="4" type="ORF">BDY17DRAFT_92064</name>
</gene>
<organism evidence="4 5">
    <name type="scientific">Neohortaea acidophila</name>
    <dbReference type="NCBI Taxonomy" id="245834"/>
    <lineage>
        <taxon>Eukaryota</taxon>
        <taxon>Fungi</taxon>
        <taxon>Dikarya</taxon>
        <taxon>Ascomycota</taxon>
        <taxon>Pezizomycotina</taxon>
        <taxon>Dothideomycetes</taxon>
        <taxon>Dothideomycetidae</taxon>
        <taxon>Mycosphaerellales</taxon>
        <taxon>Teratosphaeriaceae</taxon>
        <taxon>Neohortaea</taxon>
    </lineage>
</organism>
<dbReference type="PROSITE" id="PS50048">
    <property type="entry name" value="ZN2_CY6_FUNGAL_2"/>
    <property type="match status" value="1"/>
</dbReference>
<reference evidence="4" key="1">
    <citation type="journal article" date="2020" name="Stud. Mycol.">
        <title>101 Dothideomycetes genomes: a test case for predicting lifestyles and emergence of pathogens.</title>
        <authorList>
            <person name="Haridas S."/>
            <person name="Albert R."/>
            <person name="Binder M."/>
            <person name="Bloem J."/>
            <person name="Labutti K."/>
            <person name="Salamov A."/>
            <person name="Andreopoulos B."/>
            <person name="Baker S."/>
            <person name="Barry K."/>
            <person name="Bills G."/>
            <person name="Bluhm B."/>
            <person name="Cannon C."/>
            <person name="Castanera R."/>
            <person name="Culley D."/>
            <person name="Daum C."/>
            <person name="Ezra D."/>
            <person name="Gonzalez J."/>
            <person name="Henrissat B."/>
            <person name="Kuo A."/>
            <person name="Liang C."/>
            <person name="Lipzen A."/>
            <person name="Lutzoni F."/>
            <person name="Magnuson J."/>
            <person name="Mondo S."/>
            <person name="Nolan M."/>
            <person name="Ohm R."/>
            <person name="Pangilinan J."/>
            <person name="Park H.-J."/>
            <person name="Ramirez L."/>
            <person name="Alfaro M."/>
            <person name="Sun H."/>
            <person name="Tritt A."/>
            <person name="Yoshinaga Y."/>
            <person name="Zwiers L.-H."/>
            <person name="Turgeon B."/>
            <person name="Goodwin S."/>
            <person name="Spatafora J."/>
            <person name="Crous P."/>
            <person name="Grigoriev I."/>
        </authorList>
    </citation>
    <scope>NUCLEOTIDE SEQUENCE</scope>
    <source>
        <strain evidence="4">CBS 113389</strain>
    </source>
</reference>
<dbReference type="GeneID" id="54479826"/>
<dbReference type="AlphaFoldDB" id="A0A6A6PXC6"/>
<evidence type="ECO:0000259" key="3">
    <source>
        <dbReference type="PROSITE" id="PS50048"/>
    </source>
</evidence>